<dbReference type="RefSeq" id="WP_013683108.1">
    <property type="nucleotide sequence ID" value="NC_015320.1"/>
</dbReference>
<dbReference type="SUPFAM" id="SSF53335">
    <property type="entry name" value="S-adenosyl-L-methionine-dependent methyltransferases"/>
    <property type="match status" value="1"/>
</dbReference>
<dbReference type="GO" id="GO:0008276">
    <property type="term" value="F:protein methyltransferase activity"/>
    <property type="evidence" value="ECO:0007669"/>
    <property type="project" value="TreeGrafter"/>
</dbReference>
<dbReference type="HOGENOM" id="CLU_018398_6_2_2"/>
<evidence type="ECO:0000313" key="6">
    <source>
        <dbReference type="EMBL" id="AEA46434.1"/>
    </source>
</evidence>
<feature type="domain" description="Methyltransferase small" evidence="5">
    <location>
        <begin position="12"/>
        <end position="143"/>
    </location>
</feature>
<evidence type="ECO:0000313" key="7">
    <source>
        <dbReference type="Proteomes" id="UP000008136"/>
    </source>
</evidence>
<dbReference type="PRINTS" id="PR00507">
    <property type="entry name" value="N12N6MTFRASE"/>
</dbReference>
<evidence type="ECO:0000256" key="1">
    <source>
        <dbReference type="ARBA" id="ARBA00006149"/>
    </source>
</evidence>
<comment type="similarity">
    <text evidence="1">Belongs to the eukaryotic/archaeal PrmC-related family.</text>
</comment>
<dbReference type="GO" id="GO:0008757">
    <property type="term" value="F:S-adenosylmethionine-dependent methyltransferase activity"/>
    <property type="evidence" value="ECO:0007669"/>
    <property type="project" value="TreeGrafter"/>
</dbReference>
<dbReference type="Proteomes" id="UP000008136">
    <property type="component" value="Chromosome"/>
</dbReference>
<keyword evidence="4" id="KW-0949">S-adenosyl-L-methionine</keyword>
<dbReference type="InterPro" id="IPR002052">
    <property type="entry name" value="DNA_methylase_N6_adenine_CS"/>
</dbReference>
<sequence length="180" mass="20526">MTSEVYPPSEDSELLLEAAMREIRLEDEVLEVGVGSGFVSERIKDLCRFLIATDISPYAVRESKSKGIEVVRTDLCRGIRRKFTLILFNPPYLELSEKEKRGDWLEKAVDGGKGGIEVATRFLDEVKEVLAENGRIILIVSSFNTPAIFEEIEKRGYVYEVIAGRKLFFEELYALKIWRG</sequence>
<dbReference type="InterPro" id="IPR029063">
    <property type="entry name" value="SAM-dependent_MTases_sf"/>
</dbReference>
<dbReference type="Gene3D" id="3.40.50.150">
    <property type="entry name" value="Vaccinia Virus protein VP39"/>
    <property type="match status" value="1"/>
</dbReference>
<dbReference type="SMR" id="F2KPK3"/>
<evidence type="ECO:0000256" key="3">
    <source>
        <dbReference type="ARBA" id="ARBA00022679"/>
    </source>
</evidence>
<dbReference type="PROSITE" id="PS00092">
    <property type="entry name" value="N6_MTASE"/>
    <property type="match status" value="1"/>
</dbReference>
<dbReference type="InterPro" id="IPR004557">
    <property type="entry name" value="PrmC-related"/>
</dbReference>
<dbReference type="InterPro" id="IPR007848">
    <property type="entry name" value="Small_mtfrase_dom"/>
</dbReference>
<proteinExistence type="inferred from homology"/>
<dbReference type="GO" id="GO:0035657">
    <property type="term" value="C:eRF1 methyltransferase complex"/>
    <property type="evidence" value="ECO:0007669"/>
    <property type="project" value="TreeGrafter"/>
</dbReference>
<name>F2KPK3_ARCVS</name>
<reference evidence="6 7" key="1">
    <citation type="submission" date="2011-03" db="EMBL/GenBank/DDBJ databases">
        <title>The complete genome of Archaeoglobus veneficus SNP6.</title>
        <authorList>
            <consortium name="US DOE Joint Genome Institute (JGI-PGF)"/>
            <person name="Lucas S."/>
            <person name="Copeland A."/>
            <person name="Lapidus A."/>
            <person name="Bruce D."/>
            <person name="Goodwin L."/>
            <person name="Pitluck S."/>
            <person name="Kyrpides N."/>
            <person name="Mavromatis K."/>
            <person name="Pagani I."/>
            <person name="Ivanova N."/>
            <person name="Mikhailova N."/>
            <person name="Lu M."/>
            <person name="Detter J.C."/>
            <person name="Tapia R."/>
            <person name="Han C."/>
            <person name="Land M."/>
            <person name="Hauser L."/>
            <person name="Markowitz V."/>
            <person name="Cheng J.-F."/>
            <person name="Hugenholtz P."/>
            <person name="Woyke T."/>
            <person name="Wu D."/>
            <person name="Spring S."/>
            <person name="Brambilla E."/>
            <person name="Klenk H.-P."/>
            <person name="Eisen J.A."/>
        </authorList>
    </citation>
    <scope>NUCLEOTIDE SEQUENCE [LARGE SCALE GENOMIC DNA]</scope>
    <source>
        <strain evidence="7">SNP6</strain>
    </source>
</reference>
<dbReference type="GO" id="GO:0032259">
    <property type="term" value="P:methylation"/>
    <property type="evidence" value="ECO:0007669"/>
    <property type="project" value="UniProtKB-KW"/>
</dbReference>
<dbReference type="CDD" id="cd02440">
    <property type="entry name" value="AdoMet_MTases"/>
    <property type="match status" value="1"/>
</dbReference>
<evidence type="ECO:0000259" key="5">
    <source>
        <dbReference type="Pfam" id="PF05175"/>
    </source>
</evidence>
<dbReference type="PANTHER" id="PTHR45875:SF1">
    <property type="entry name" value="METHYLTRANSFERASE N6AMT1"/>
    <property type="match status" value="1"/>
</dbReference>
<accession>F2KPK3</accession>
<protein>
    <submittedName>
        <fullName evidence="6">Methylase</fullName>
    </submittedName>
</protein>
<keyword evidence="3" id="KW-0808">Transferase</keyword>
<dbReference type="KEGG" id="ave:Arcve_0401"/>
<dbReference type="InterPro" id="IPR052190">
    <property type="entry name" value="Euk-Arch_PrmC-MTase"/>
</dbReference>
<evidence type="ECO:0000256" key="4">
    <source>
        <dbReference type="ARBA" id="ARBA00022691"/>
    </source>
</evidence>
<dbReference type="GO" id="GO:0003676">
    <property type="term" value="F:nucleic acid binding"/>
    <property type="evidence" value="ECO:0007669"/>
    <property type="project" value="InterPro"/>
</dbReference>
<dbReference type="eggNOG" id="arCOG00109">
    <property type="taxonomic scope" value="Archaea"/>
</dbReference>
<dbReference type="EMBL" id="CP002588">
    <property type="protein sequence ID" value="AEA46434.1"/>
    <property type="molecule type" value="Genomic_DNA"/>
</dbReference>
<gene>
    <name evidence="6" type="ordered locus">Arcve_0401</name>
</gene>
<dbReference type="STRING" id="693661.Arcve_0401"/>
<evidence type="ECO:0000256" key="2">
    <source>
        <dbReference type="ARBA" id="ARBA00022603"/>
    </source>
</evidence>
<keyword evidence="2 6" id="KW-0489">Methyltransferase</keyword>
<dbReference type="Pfam" id="PF05175">
    <property type="entry name" value="MTS"/>
    <property type="match status" value="1"/>
</dbReference>
<keyword evidence="7" id="KW-1185">Reference proteome</keyword>
<dbReference type="NCBIfam" id="TIGR00537">
    <property type="entry name" value="hemK_rel_arch"/>
    <property type="match status" value="1"/>
</dbReference>
<organism evidence="6 7">
    <name type="scientific">Archaeoglobus veneficus (strain DSM 11195 / SNP6)</name>
    <dbReference type="NCBI Taxonomy" id="693661"/>
    <lineage>
        <taxon>Archaea</taxon>
        <taxon>Methanobacteriati</taxon>
        <taxon>Methanobacteriota</taxon>
        <taxon>Archaeoglobi</taxon>
        <taxon>Archaeoglobales</taxon>
        <taxon>Archaeoglobaceae</taxon>
        <taxon>Archaeoglobus</taxon>
    </lineage>
</organism>
<dbReference type="PANTHER" id="PTHR45875">
    <property type="entry name" value="METHYLTRANSFERASE N6AMT1"/>
    <property type="match status" value="1"/>
</dbReference>
<dbReference type="OrthoDB" id="27149at2157"/>
<dbReference type="GeneID" id="10393496"/>
<dbReference type="AlphaFoldDB" id="F2KPK3"/>